<evidence type="ECO:0000259" key="1">
    <source>
        <dbReference type="Pfam" id="PF23571"/>
    </source>
</evidence>
<dbReference type="RefSeq" id="WP_213500182.1">
    <property type="nucleotide sequence ID" value="NZ_CP074694.1"/>
</dbReference>
<dbReference type="InterPro" id="IPR004993">
    <property type="entry name" value="GH3"/>
</dbReference>
<gene>
    <name evidence="3" type="ORF">KIH39_13085</name>
</gene>
<dbReference type="Proteomes" id="UP000676194">
    <property type="component" value="Chromosome"/>
</dbReference>
<reference evidence="3" key="1">
    <citation type="submission" date="2021-05" db="EMBL/GenBank/DDBJ databases">
        <title>Complete genome sequence of the cellulolytic planctomycete Telmatocola sphagniphila SP2T and characterization of the first cellulase from planctomycetes.</title>
        <authorList>
            <person name="Rakitin A.L."/>
            <person name="Beletsky A.V."/>
            <person name="Naumoff D.G."/>
            <person name="Kulichevskaya I.S."/>
            <person name="Mardanov A.V."/>
            <person name="Ravin N.V."/>
            <person name="Dedysh S.N."/>
        </authorList>
    </citation>
    <scope>NUCLEOTIDE SEQUENCE</scope>
    <source>
        <strain evidence="3">SP2T</strain>
    </source>
</reference>
<dbReference type="Gene3D" id="3.40.50.12780">
    <property type="entry name" value="N-terminal domain of ligase-like"/>
    <property type="match status" value="1"/>
</dbReference>
<protein>
    <submittedName>
        <fullName evidence="3">GH3 auxin-responsive promoter family protein</fullName>
    </submittedName>
</protein>
<accession>A0A8E6B9N8</accession>
<dbReference type="InterPro" id="IPR042099">
    <property type="entry name" value="ANL_N_sf"/>
</dbReference>
<dbReference type="Pfam" id="PF03321">
    <property type="entry name" value="GH3"/>
    <property type="match status" value="1"/>
</dbReference>
<evidence type="ECO:0000313" key="3">
    <source>
        <dbReference type="EMBL" id="QVL34800.1"/>
    </source>
</evidence>
<dbReference type="Pfam" id="PF23572">
    <property type="entry name" value="GH3_C"/>
    <property type="match status" value="1"/>
</dbReference>
<dbReference type="PANTHER" id="PTHR31901">
    <property type="entry name" value="GH3 DOMAIN-CONTAINING PROTEIN"/>
    <property type="match status" value="1"/>
</dbReference>
<evidence type="ECO:0000313" key="4">
    <source>
        <dbReference type="Proteomes" id="UP000676194"/>
    </source>
</evidence>
<proteinExistence type="predicted"/>
<dbReference type="GO" id="GO:0005737">
    <property type="term" value="C:cytoplasm"/>
    <property type="evidence" value="ECO:0007669"/>
    <property type="project" value="TreeGrafter"/>
</dbReference>
<dbReference type="PANTHER" id="PTHR31901:SF9">
    <property type="entry name" value="GH3 DOMAIN-CONTAINING PROTEIN"/>
    <property type="match status" value="1"/>
</dbReference>
<dbReference type="EMBL" id="CP074694">
    <property type="protein sequence ID" value="QVL34800.1"/>
    <property type="molecule type" value="Genomic_DNA"/>
</dbReference>
<keyword evidence="4" id="KW-1185">Reference proteome</keyword>
<dbReference type="GO" id="GO:0016881">
    <property type="term" value="F:acid-amino acid ligase activity"/>
    <property type="evidence" value="ECO:0007669"/>
    <property type="project" value="TreeGrafter"/>
</dbReference>
<evidence type="ECO:0000259" key="2">
    <source>
        <dbReference type="Pfam" id="PF23572"/>
    </source>
</evidence>
<organism evidence="3 4">
    <name type="scientific">Telmatocola sphagniphila</name>
    <dbReference type="NCBI Taxonomy" id="1123043"/>
    <lineage>
        <taxon>Bacteria</taxon>
        <taxon>Pseudomonadati</taxon>
        <taxon>Planctomycetota</taxon>
        <taxon>Planctomycetia</taxon>
        <taxon>Gemmatales</taxon>
        <taxon>Gemmataceae</taxon>
    </lineage>
</organism>
<dbReference type="SUPFAM" id="SSF56801">
    <property type="entry name" value="Acetyl-CoA synthetase-like"/>
    <property type="match status" value="1"/>
</dbReference>
<feature type="domain" description="GH3 C-terminal" evidence="2">
    <location>
        <begin position="390"/>
        <end position="501"/>
    </location>
</feature>
<sequence length="521" mass="60168">MKFIELLTGNLVSRRVAETGLLKYSRRRVKKLDEMKVPEVQQETLLRLVSYASGTLFARDHRFHEINSIETFQKNVPVREYEFFWDRYWKDAYPRLEGLTWPDKIPYYALSSGTTSGSTKYIPISHQMIASNKKAAFTLLSFFKNAYPESRIFNGKVFFLSGNTDMKELADGSRAGDLSAVAAREVWQGIRPYTFPPMELARIPDWETKVQKLAEAAAREPITAISGVPSWILFLFDRLKKVTGKNTIADIWPLLRLVIHGGTRFDPYRELFQKEIGSDQVQFVDTYPSSEGYIATEDPRYKLLRVIPDCEIFYEFIPFDELGKDNPTRHTLATVETGVNYAVVLTSCAGMWANLLGDTVVFEKRDPPLLRFSGRTKYFLSAFGEHLISEEIEKAIAEAARQTDAVYSDFHVGPIFSTDPSEPGTHRYLIEFRRKPKDMNSFIKIFDDYLKNINEDYEAHRKNNLTMRLPVVDIVKENGFLEWMLAHGKRPPQHKVPRMDNTGKLTESMRSWFSSHQWLDQ</sequence>
<dbReference type="AlphaFoldDB" id="A0A8E6B9N8"/>
<feature type="domain" description="GH3 middle" evidence="1">
    <location>
        <begin position="309"/>
        <end position="375"/>
    </location>
</feature>
<dbReference type="InterPro" id="IPR055377">
    <property type="entry name" value="GH3_M"/>
</dbReference>
<name>A0A8E6B9N8_9BACT</name>
<dbReference type="Pfam" id="PF23571">
    <property type="entry name" value="GH3_M"/>
    <property type="match status" value="1"/>
</dbReference>
<dbReference type="KEGG" id="tsph:KIH39_13085"/>
<dbReference type="InterPro" id="IPR055378">
    <property type="entry name" value="GH3_C"/>
</dbReference>